<evidence type="ECO:0000313" key="2">
    <source>
        <dbReference type="Proteomes" id="UP000714380"/>
    </source>
</evidence>
<proteinExistence type="predicted"/>
<dbReference type="Gene3D" id="3.50.50.60">
    <property type="entry name" value="FAD/NAD(P)-binding domain"/>
    <property type="match status" value="1"/>
</dbReference>
<dbReference type="RefSeq" id="WP_225670469.1">
    <property type="nucleotide sequence ID" value="NZ_JAEDAH010000001.1"/>
</dbReference>
<keyword evidence="2" id="KW-1185">Reference proteome</keyword>
<dbReference type="EMBL" id="JAEDAH010000001">
    <property type="protein sequence ID" value="MCA6062022.1"/>
    <property type="molecule type" value="Genomic_DNA"/>
</dbReference>
<name>A0ABS7ZJY3_9GAMM</name>
<evidence type="ECO:0000313" key="1">
    <source>
        <dbReference type="EMBL" id="MCA6062022.1"/>
    </source>
</evidence>
<sequence length="100" mass="11394">MEFNRRNIALLQKIKRLAKEEQGCVIHYDSPTLEHDLRLLVKSGVSHELLQMIEDFLPSEEPSAAQVEVVRVYRGSAVLMDDASRTANRSQKIYRGQVVA</sequence>
<accession>A0ABS7ZJY3</accession>
<organism evidence="1 2">
    <name type="scientific">Thalassolituus marinus</name>
    <dbReference type="NCBI Taxonomy" id="671053"/>
    <lineage>
        <taxon>Bacteria</taxon>
        <taxon>Pseudomonadati</taxon>
        <taxon>Pseudomonadota</taxon>
        <taxon>Gammaproteobacteria</taxon>
        <taxon>Oceanospirillales</taxon>
        <taxon>Oceanospirillaceae</taxon>
        <taxon>Thalassolituus</taxon>
    </lineage>
</organism>
<comment type="caution">
    <text evidence="1">The sequence shown here is derived from an EMBL/GenBank/DDBJ whole genome shotgun (WGS) entry which is preliminary data.</text>
</comment>
<gene>
    <name evidence="1" type="ORF">I9W95_00215</name>
</gene>
<dbReference type="Proteomes" id="UP000714380">
    <property type="component" value="Unassembled WGS sequence"/>
</dbReference>
<reference evidence="1 2" key="1">
    <citation type="submission" date="2020-12" db="EMBL/GenBank/DDBJ databases">
        <title>Novel Thalassolituus-related marine hydrocarbonoclastic bacteria mediated algae-derived hydrocarbons mineralization in twilight zone of the northern South China Sea.</title>
        <authorList>
            <person name="Dong C."/>
        </authorList>
    </citation>
    <scope>NUCLEOTIDE SEQUENCE [LARGE SCALE GENOMIC DNA]</scope>
    <source>
        <strain evidence="1 2">IMCC1826</strain>
    </source>
</reference>
<protein>
    <submittedName>
        <fullName evidence="1">Uncharacterized protein</fullName>
    </submittedName>
</protein>
<dbReference type="InterPro" id="IPR036188">
    <property type="entry name" value="FAD/NAD-bd_sf"/>
</dbReference>